<accession>A0A401SXN9</accession>
<name>A0A401SXN9_CHIPU</name>
<evidence type="ECO:0000256" key="5">
    <source>
        <dbReference type="ARBA" id="ARBA00023212"/>
    </source>
</evidence>
<keyword evidence="6" id="KW-0966">Cell projection</keyword>
<keyword evidence="4" id="KW-0969">Cilium</keyword>
<evidence type="ECO:0000256" key="8">
    <source>
        <dbReference type="ARBA" id="ARBA00046435"/>
    </source>
</evidence>
<dbReference type="GO" id="GO:0005879">
    <property type="term" value="C:axonemal microtubule"/>
    <property type="evidence" value="ECO:0007669"/>
    <property type="project" value="TreeGrafter"/>
</dbReference>
<protein>
    <submittedName>
        <fullName evidence="9">Uncharacterized protein</fullName>
    </submittedName>
</protein>
<evidence type="ECO:0000256" key="2">
    <source>
        <dbReference type="ARBA" id="ARBA00022490"/>
    </source>
</evidence>
<dbReference type="EMBL" id="BEZZ01000670">
    <property type="protein sequence ID" value="GCC35158.1"/>
    <property type="molecule type" value="Genomic_DNA"/>
</dbReference>
<dbReference type="Proteomes" id="UP000287033">
    <property type="component" value="Unassembled WGS sequence"/>
</dbReference>
<comment type="function">
    <text evidence="7">Microtubule inner protein (MIP) part of the dynein-decorated doublet microtubules (DMTs) in cilia axoneme, which is required for motile cilia beating.</text>
</comment>
<comment type="subunit">
    <text evidence="8">Microtubule inner protein component of sperm flagellar doublet microtubules.</text>
</comment>
<dbReference type="OMA" id="EKTPQCI"/>
<comment type="subcellular location">
    <subcellularLocation>
        <location evidence="1">Cytoplasm</location>
        <location evidence="1">Cytoskeleton</location>
        <location evidence="1">Flagellum axoneme</location>
    </subcellularLocation>
</comment>
<keyword evidence="3" id="KW-0282">Flagellum</keyword>
<sequence>MASLCPISHEDRFASDPLATLPSWKIQQHYQNRVLVGNWAEEREKFIKGTCFGTTTYRADYKRYPYTMPDIREKVLIQKKHQGVPITVLFPHHNIPRSWYYVTHYDEHINRRPNPCLPPLRKWNARRSAWVPERTDFPLIAPPTNFGLLEEKLAKLKRKEENQPAAYDTIYTLSYGPKSLIPQEPISSYHQPVGEK</sequence>
<keyword evidence="2" id="KW-0963">Cytoplasm</keyword>
<reference evidence="9 10" key="1">
    <citation type="journal article" date="2018" name="Nat. Ecol. Evol.">
        <title>Shark genomes provide insights into elasmobranch evolution and the origin of vertebrates.</title>
        <authorList>
            <person name="Hara Y"/>
            <person name="Yamaguchi K"/>
            <person name="Onimaru K"/>
            <person name="Kadota M"/>
            <person name="Koyanagi M"/>
            <person name="Keeley SD"/>
            <person name="Tatsumi K"/>
            <person name="Tanaka K"/>
            <person name="Motone F"/>
            <person name="Kageyama Y"/>
            <person name="Nozu R"/>
            <person name="Adachi N"/>
            <person name="Nishimura O"/>
            <person name="Nakagawa R"/>
            <person name="Tanegashima C"/>
            <person name="Kiyatake I"/>
            <person name="Matsumoto R"/>
            <person name="Murakumo K"/>
            <person name="Nishida K"/>
            <person name="Terakita A"/>
            <person name="Kuratani S"/>
            <person name="Sato K"/>
            <person name="Hyodo S Kuraku.S."/>
        </authorList>
    </citation>
    <scope>NUCLEOTIDE SEQUENCE [LARGE SCALE GENOMIC DNA]</scope>
</reference>
<dbReference type="STRING" id="137246.A0A401SXN9"/>
<keyword evidence="10" id="KW-1185">Reference proteome</keyword>
<evidence type="ECO:0000256" key="1">
    <source>
        <dbReference type="ARBA" id="ARBA00004611"/>
    </source>
</evidence>
<proteinExistence type="predicted"/>
<dbReference type="AlphaFoldDB" id="A0A401SXN9"/>
<organism evidence="9 10">
    <name type="scientific">Chiloscyllium punctatum</name>
    <name type="common">Brownbanded bambooshark</name>
    <name type="synonym">Hemiscyllium punctatum</name>
    <dbReference type="NCBI Taxonomy" id="137246"/>
    <lineage>
        <taxon>Eukaryota</taxon>
        <taxon>Metazoa</taxon>
        <taxon>Chordata</taxon>
        <taxon>Craniata</taxon>
        <taxon>Vertebrata</taxon>
        <taxon>Chondrichthyes</taxon>
        <taxon>Elasmobranchii</taxon>
        <taxon>Galeomorphii</taxon>
        <taxon>Galeoidea</taxon>
        <taxon>Orectolobiformes</taxon>
        <taxon>Hemiscylliidae</taxon>
        <taxon>Chiloscyllium</taxon>
    </lineage>
</organism>
<evidence type="ECO:0000313" key="9">
    <source>
        <dbReference type="EMBL" id="GCC35158.1"/>
    </source>
</evidence>
<dbReference type="GO" id="GO:0030317">
    <property type="term" value="P:flagellated sperm motility"/>
    <property type="evidence" value="ECO:0007669"/>
    <property type="project" value="InterPro"/>
</dbReference>
<evidence type="ECO:0000256" key="4">
    <source>
        <dbReference type="ARBA" id="ARBA00023069"/>
    </source>
</evidence>
<dbReference type="Pfam" id="PF22595">
    <property type="entry name" value="CFAP107"/>
    <property type="match status" value="1"/>
</dbReference>
<evidence type="ECO:0000313" key="10">
    <source>
        <dbReference type="Proteomes" id="UP000287033"/>
    </source>
</evidence>
<comment type="caution">
    <text evidence="9">The sequence shown here is derived from an EMBL/GenBank/DDBJ whole genome shotgun (WGS) entry which is preliminary data.</text>
</comment>
<dbReference type="OrthoDB" id="8185227at2759"/>
<dbReference type="InterPro" id="IPR037662">
    <property type="entry name" value="CFAP68/107"/>
</dbReference>
<evidence type="ECO:0000256" key="7">
    <source>
        <dbReference type="ARBA" id="ARBA00035003"/>
    </source>
</evidence>
<evidence type="ECO:0000256" key="3">
    <source>
        <dbReference type="ARBA" id="ARBA00022846"/>
    </source>
</evidence>
<dbReference type="PANTHER" id="PTHR31180:SF2">
    <property type="entry name" value="CILIA- AND FLAGELLA-ASSOCIATED PROTEIN 107"/>
    <property type="match status" value="1"/>
</dbReference>
<evidence type="ECO:0000256" key="6">
    <source>
        <dbReference type="ARBA" id="ARBA00023273"/>
    </source>
</evidence>
<dbReference type="PANTHER" id="PTHR31180">
    <property type="entry name" value="CILIA- AND FLAGELLA-ASSOCIATED PROTEIN 107-RELATED"/>
    <property type="match status" value="1"/>
</dbReference>
<dbReference type="InterPro" id="IPR054709">
    <property type="entry name" value="CFAP107"/>
</dbReference>
<keyword evidence="5" id="KW-0206">Cytoskeleton</keyword>
<gene>
    <name evidence="9" type="ORF">chiPu_0013640</name>
</gene>